<dbReference type="SUPFAM" id="SSF82919">
    <property type="entry name" value="Zn-finger domain of Sec23/24"/>
    <property type="match status" value="1"/>
</dbReference>
<evidence type="ECO:0000259" key="14">
    <source>
        <dbReference type="Pfam" id="PF04810"/>
    </source>
</evidence>
<dbReference type="SUPFAM" id="SSF82754">
    <property type="entry name" value="C-terminal, gelsolin-like domain of Sec23/24"/>
    <property type="match status" value="1"/>
</dbReference>
<evidence type="ECO:0000313" key="18">
    <source>
        <dbReference type="EMBL" id="KAJ1606387.1"/>
    </source>
</evidence>
<evidence type="ECO:0000256" key="1">
    <source>
        <dbReference type="ARBA" id="ARBA00004394"/>
    </source>
</evidence>
<evidence type="ECO:0000256" key="10">
    <source>
        <dbReference type="ARBA" id="ARBA00023034"/>
    </source>
</evidence>
<name>A0A9D5HWG7_9CRYT</name>
<dbReference type="InterPro" id="IPR029006">
    <property type="entry name" value="ADF-H/Gelsolin-like_dom_sf"/>
</dbReference>
<proteinExistence type="inferred from homology"/>
<feature type="domain" description="Zinc finger Sec23/Sec24-type" evidence="14">
    <location>
        <begin position="205"/>
        <end position="242"/>
    </location>
</feature>
<dbReference type="GO" id="GO:0000139">
    <property type="term" value="C:Golgi membrane"/>
    <property type="evidence" value="ECO:0007669"/>
    <property type="project" value="UniProtKB-SubCell"/>
</dbReference>
<keyword evidence="7" id="KW-0256">Endoplasmic reticulum</keyword>
<keyword evidence="5" id="KW-0813">Transport</keyword>
<dbReference type="InterPro" id="IPR006896">
    <property type="entry name" value="Sec23/24_trunk_dom"/>
</dbReference>
<dbReference type="AlphaFoldDB" id="A0A9D5HWG7"/>
<dbReference type="GO" id="GO:0005789">
    <property type="term" value="C:endoplasmic reticulum membrane"/>
    <property type="evidence" value="ECO:0007669"/>
    <property type="project" value="UniProtKB-SubCell"/>
</dbReference>
<evidence type="ECO:0000256" key="4">
    <source>
        <dbReference type="ARBA" id="ARBA00008334"/>
    </source>
</evidence>
<dbReference type="InterPro" id="IPR007123">
    <property type="entry name" value="Gelsolin-like_dom"/>
</dbReference>
<dbReference type="PANTHER" id="PTHR13803">
    <property type="entry name" value="SEC24-RELATED PROTEIN"/>
    <property type="match status" value="1"/>
</dbReference>
<feature type="compositionally biased region" description="Polar residues" evidence="12">
    <location>
        <begin position="44"/>
        <end position="62"/>
    </location>
</feature>
<dbReference type="OrthoDB" id="49016at2759"/>
<organism evidence="18">
    <name type="scientific">Cryptosporidium canis</name>
    <dbReference type="NCBI Taxonomy" id="195482"/>
    <lineage>
        <taxon>Eukaryota</taxon>
        <taxon>Sar</taxon>
        <taxon>Alveolata</taxon>
        <taxon>Apicomplexa</taxon>
        <taxon>Conoidasida</taxon>
        <taxon>Coccidia</taxon>
        <taxon>Eucoccidiorida</taxon>
        <taxon>Eimeriorina</taxon>
        <taxon>Cryptosporidiidae</taxon>
        <taxon>Cryptosporidium</taxon>
    </lineage>
</organism>
<dbReference type="InterPro" id="IPR006900">
    <property type="entry name" value="Sec23/24_helical_dom"/>
</dbReference>
<dbReference type="InterPro" id="IPR050550">
    <property type="entry name" value="SEC23_SEC24_subfamily"/>
</dbReference>
<dbReference type="SUPFAM" id="SSF81995">
    <property type="entry name" value="beta-sandwich domain of Sec23/24"/>
    <property type="match status" value="1"/>
</dbReference>
<dbReference type="GO" id="GO:0006886">
    <property type="term" value="P:intracellular protein transport"/>
    <property type="evidence" value="ECO:0007669"/>
    <property type="project" value="InterPro"/>
</dbReference>
<dbReference type="SUPFAM" id="SSF81811">
    <property type="entry name" value="Helical domain of Sec23/24"/>
    <property type="match status" value="1"/>
</dbReference>
<dbReference type="Pfam" id="PF04811">
    <property type="entry name" value="Sec23_trunk"/>
    <property type="match status" value="1"/>
</dbReference>
<dbReference type="Gene3D" id="3.40.50.410">
    <property type="entry name" value="von Willebrand factor, type A domain"/>
    <property type="match status" value="1"/>
</dbReference>
<feature type="region of interest" description="Disordered" evidence="12">
    <location>
        <begin position="17"/>
        <end position="110"/>
    </location>
</feature>
<evidence type="ECO:0000259" key="16">
    <source>
        <dbReference type="Pfam" id="PF04815"/>
    </source>
</evidence>
<dbReference type="Gene3D" id="2.30.30.380">
    <property type="entry name" value="Zn-finger domain of Sec23/24"/>
    <property type="match status" value="1"/>
</dbReference>
<dbReference type="InterPro" id="IPR036180">
    <property type="entry name" value="Gelsolin-like_dom_sf"/>
</dbReference>
<dbReference type="Pfam" id="PF04815">
    <property type="entry name" value="Sec23_helical"/>
    <property type="match status" value="1"/>
</dbReference>
<evidence type="ECO:0000259" key="13">
    <source>
        <dbReference type="Pfam" id="PF00626"/>
    </source>
</evidence>
<dbReference type="Gene3D" id="3.40.20.10">
    <property type="entry name" value="Severin"/>
    <property type="match status" value="1"/>
</dbReference>
<dbReference type="Proteomes" id="UP001067231">
    <property type="component" value="Unassembled WGS sequence"/>
</dbReference>
<comment type="caution">
    <text evidence="18">The sequence shown here is derived from an EMBL/GenBank/DDBJ whole genome shotgun (WGS) entry which is preliminary data.</text>
</comment>
<dbReference type="Pfam" id="PF04810">
    <property type="entry name" value="zf-Sec23_Sec24"/>
    <property type="match status" value="1"/>
</dbReference>
<reference evidence="18" key="1">
    <citation type="submission" date="2022-10" db="EMBL/GenBank/DDBJ databases">
        <title>Adaptive evolution leads to modifications in subtelomeric GC content in a zoonotic Cryptosporidium species.</title>
        <authorList>
            <person name="Li J."/>
            <person name="Feng Y."/>
            <person name="Xiao L."/>
        </authorList>
    </citation>
    <scope>NUCLEOTIDE SEQUENCE</scope>
    <source>
        <strain evidence="18">33844</strain>
    </source>
</reference>
<evidence type="ECO:0000256" key="12">
    <source>
        <dbReference type="SAM" id="MobiDB-lite"/>
    </source>
</evidence>
<feature type="compositionally biased region" description="Low complexity" evidence="12">
    <location>
        <begin position="99"/>
        <end position="110"/>
    </location>
</feature>
<protein>
    <submittedName>
        <fullName evidence="18">Uncharacterized protein</fullName>
    </submittedName>
</protein>
<evidence type="ECO:0000256" key="6">
    <source>
        <dbReference type="ARBA" id="ARBA00022490"/>
    </source>
</evidence>
<dbReference type="GO" id="GO:0090110">
    <property type="term" value="P:COPII-coated vesicle cargo loading"/>
    <property type="evidence" value="ECO:0007669"/>
    <property type="project" value="TreeGrafter"/>
</dbReference>
<evidence type="ECO:0000256" key="3">
    <source>
        <dbReference type="ARBA" id="ARBA00004586"/>
    </source>
</evidence>
<dbReference type="Pfam" id="PF00626">
    <property type="entry name" value="Gelsolin"/>
    <property type="match status" value="1"/>
</dbReference>
<feature type="domain" description="Gelsolin-like" evidence="13">
    <location>
        <begin position="742"/>
        <end position="796"/>
    </location>
</feature>
<dbReference type="EMBL" id="JAPCXC010000079">
    <property type="protein sequence ID" value="KAJ1606387.1"/>
    <property type="molecule type" value="Genomic_DNA"/>
</dbReference>
<sequence>MSGYPYGNSIGGGAMQYSQAQVPQQRPGTIMSSPFQGMAEGAPKTTQFAAQGQGVGQNQSHPPSGGFYGANAASTTGDNYLQSQNRARPGMLIPTGMGQQVQSQAQTPAQAQIQAPNQAVYYNSNPISKDAGAVPTIGGLSMSEIQQLNAPSYFVRPTVSKVPSSASLKQKAHIPVGLVFQPLASPPPGYPEVPTVSFGSSGVLVRCKPCRTYINPFVRWEAGGRRWICNMCGYSNETLSFYYCGLDDQGRRTDRFERPELSVGSTEFIASGEYMVRPPQPPVYFIVLDVSMPAVSSGLVETVCSAVKAAILSDSIPGGGRALMGIITYDSFIHFYDLNSNLSQPHMLVVSDLNDLFLPLSDGVLVNIADSTEQIVSLLDNLPNLWRNNRVSENCMGSAIKAAYMSIRHIGGKVLLFSSGAPTVGDQTIKLNREQVKSSGKDAKDVDREVELLKPENDGYSNFVHALVRAYISVDLFMCTSQSYVDLPTISPIVKKTSGDLTYIFGFNSYLHGQKLREDIFSTLTRNSAWEACIRFRVSRGWKISNWYGNFYFSGVDLLLAPNCHRDQAFSIAIDMDENVTVAPDPFVYIQAALLHTNSDGERRIRVHTVALPVTQNYADLVSSMDVQATVSIICQNAMELSLKSKLLDGRNYLQTICSQIILPQSNQIIEAAKQLPLYILGVLKCPAFRDYKEIAQSDFRIYHWIRLSSLRLESQMILFYPRMFCLSSWNLQQQEADQSLVLPPALNLTAERMTQADAYLLEDGESMYIWLGRAIPTSFIQQVFGVATLDQLHPDYAETVIGSTGDKLGVKVAGLINNIREQRKPPFMKLYTIRQGDPLENKFFLSLIEDKTQGFMLSYSDFLNKVLPRSNPNMLQRYPGN</sequence>
<evidence type="ECO:0000256" key="7">
    <source>
        <dbReference type="ARBA" id="ARBA00022824"/>
    </source>
</evidence>
<evidence type="ECO:0000259" key="15">
    <source>
        <dbReference type="Pfam" id="PF04811"/>
    </source>
</evidence>
<feature type="domain" description="Sec23/Sec24 helical" evidence="16">
    <location>
        <begin position="626"/>
        <end position="716"/>
    </location>
</feature>
<keyword evidence="6" id="KW-0963">Cytoplasm</keyword>
<evidence type="ECO:0000259" key="17">
    <source>
        <dbReference type="Pfam" id="PF08033"/>
    </source>
</evidence>
<dbReference type="InterPro" id="IPR036465">
    <property type="entry name" value="vWFA_dom_sf"/>
</dbReference>
<keyword evidence="11" id="KW-0472">Membrane</keyword>
<dbReference type="SUPFAM" id="SSF53300">
    <property type="entry name" value="vWA-like"/>
    <property type="match status" value="1"/>
</dbReference>
<dbReference type="InterPro" id="IPR036174">
    <property type="entry name" value="Znf_Sec23_Sec24_sf"/>
</dbReference>
<keyword evidence="10" id="KW-0333">Golgi apparatus</keyword>
<dbReference type="InterPro" id="IPR012990">
    <property type="entry name" value="Beta-sandwich_Sec23_24"/>
</dbReference>
<evidence type="ECO:0000256" key="8">
    <source>
        <dbReference type="ARBA" id="ARBA00022892"/>
    </source>
</evidence>
<feature type="domain" description="Sec23/Sec24 trunk" evidence="15">
    <location>
        <begin position="279"/>
        <end position="521"/>
    </location>
</feature>
<keyword evidence="9" id="KW-0653">Protein transport</keyword>
<evidence type="ECO:0000256" key="11">
    <source>
        <dbReference type="ARBA" id="ARBA00023136"/>
    </source>
</evidence>
<comment type="subcellular location">
    <subcellularLocation>
        <location evidence="2">Cytoplasm</location>
    </subcellularLocation>
    <subcellularLocation>
        <location evidence="3">Endoplasmic reticulum membrane</location>
    </subcellularLocation>
    <subcellularLocation>
        <location evidence="1">Golgi apparatus membrane</location>
    </subcellularLocation>
</comment>
<evidence type="ECO:0000256" key="5">
    <source>
        <dbReference type="ARBA" id="ARBA00022448"/>
    </source>
</evidence>
<keyword evidence="8" id="KW-0931">ER-Golgi transport</keyword>
<dbReference type="InterPro" id="IPR006895">
    <property type="entry name" value="Znf_Sec23_Sec24"/>
</dbReference>
<dbReference type="GO" id="GO:0070971">
    <property type="term" value="C:endoplasmic reticulum exit site"/>
    <property type="evidence" value="ECO:0007669"/>
    <property type="project" value="TreeGrafter"/>
</dbReference>
<feature type="compositionally biased region" description="Polar residues" evidence="12">
    <location>
        <begin position="72"/>
        <end position="86"/>
    </location>
</feature>
<dbReference type="GO" id="GO:0000149">
    <property type="term" value="F:SNARE binding"/>
    <property type="evidence" value="ECO:0007669"/>
    <property type="project" value="TreeGrafter"/>
</dbReference>
<evidence type="ECO:0000256" key="9">
    <source>
        <dbReference type="ARBA" id="ARBA00022927"/>
    </source>
</evidence>
<dbReference type="Gene3D" id="1.20.120.730">
    <property type="entry name" value="Sec23/Sec24 helical domain"/>
    <property type="match status" value="1"/>
</dbReference>
<dbReference type="Pfam" id="PF08033">
    <property type="entry name" value="Sec23_BS"/>
    <property type="match status" value="1"/>
</dbReference>
<dbReference type="GO" id="GO:0030127">
    <property type="term" value="C:COPII vesicle coat"/>
    <property type="evidence" value="ECO:0007669"/>
    <property type="project" value="InterPro"/>
</dbReference>
<dbReference type="GO" id="GO:0008270">
    <property type="term" value="F:zinc ion binding"/>
    <property type="evidence" value="ECO:0007669"/>
    <property type="project" value="InterPro"/>
</dbReference>
<dbReference type="Gene3D" id="2.60.40.1670">
    <property type="entry name" value="beta-sandwich domain of Sec23/24"/>
    <property type="match status" value="1"/>
</dbReference>
<dbReference type="InterPro" id="IPR036175">
    <property type="entry name" value="Sec23/24_helical_dom_sf"/>
</dbReference>
<feature type="domain" description="Sec23/Sec24 beta-sandwich" evidence="17">
    <location>
        <begin position="529"/>
        <end position="615"/>
    </location>
</feature>
<evidence type="ECO:0000256" key="2">
    <source>
        <dbReference type="ARBA" id="ARBA00004496"/>
    </source>
</evidence>
<gene>
    <name evidence="18" type="ORF">OJ253_2769</name>
</gene>
<dbReference type="PANTHER" id="PTHR13803:SF39">
    <property type="entry name" value="SECRETORY 24AB, ISOFORM A"/>
    <property type="match status" value="1"/>
</dbReference>
<accession>A0A9D5HWG7</accession>
<feature type="compositionally biased region" description="Polar residues" evidence="12">
    <location>
        <begin position="17"/>
        <end position="35"/>
    </location>
</feature>
<comment type="similarity">
    <text evidence="4">Belongs to the SEC23/SEC24 family. SEC24 subfamily.</text>
</comment>